<dbReference type="GO" id="GO:0008574">
    <property type="term" value="F:plus-end-directed microtubule motor activity"/>
    <property type="evidence" value="ECO:0007669"/>
    <property type="project" value="TreeGrafter"/>
</dbReference>
<feature type="region of interest" description="Disordered" evidence="12">
    <location>
        <begin position="788"/>
        <end position="811"/>
    </location>
</feature>
<keyword evidence="15" id="KW-1185">Reference proteome</keyword>
<evidence type="ECO:0000256" key="3">
    <source>
        <dbReference type="ARBA" id="ARBA00022553"/>
    </source>
</evidence>
<dbReference type="InterPro" id="IPR036961">
    <property type="entry name" value="Kinesin_motor_dom_sf"/>
</dbReference>
<keyword evidence="4" id="KW-0493">Microtubule</keyword>
<evidence type="ECO:0000313" key="14">
    <source>
        <dbReference type="Ensembl" id="ENSPKIP00000010014.1"/>
    </source>
</evidence>
<dbReference type="GeneTree" id="ENSGT00940000155989"/>
<dbReference type="InterPro" id="IPR027417">
    <property type="entry name" value="P-loop_NTPase"/>
</dbReference>
<feature type="domain" description="Kinesin motor" evidence="13">
    <location>
        <begin position="41"/>
        <end position="466"/>
    </location>
</feature>
<feature type="compositionally biased region" description="Polar residues" evidence="12">
    <location>
        <begin position="1558"/>
        <end position="1573"/>
    </location>
</feature>
<keyword evidence="3" id="KW-0597">Phosphoprotein</keyword>
<feature type="region of interest" description="Disordered" evidence="12">
    <location>
        <begin position="1660"/>
        <end position="1690"/>
    </location>
</feature>
<dbReference type="SUPFAM" id="SSF52540">
    <property type="entry name" value="P-loop containing nucleoside triphosphate hydrolases"/>
    <property type="match status" value="1"/>
</dbReference>
<evidence type="ECO:0000313" key="15">
    <source>
        <dbReference type="Proteomes" id="UP000261540"/>
    </source>
</evidence>
<keyword evidence="2" id="KW-0963">Cytoplasm</keyword>
<keyword evidence="6 10" id="KW-0067">ATP-binding</keyword>
<dbReference type="Proteomes" id="UP000261540">
    <property type="component" value="Unplaced"/>
</dbReference>
<evidence type="ECO:0000256" key="5">
    <source>
        <dbReference type="ARBA" id="ARBA00022741"/>
    </source>
</evidence>
<feature type="coiled-coil region" evidence="11">
    <location>
        <begin position="827"/>
        <end position="861"/>
    </location>
</feature>
<accession>A0A3B3QVS0</accession>
<dbReference type="Pfam" id="PF00225">
    <property type="entry name" value="Kinesin"/>
    <property type="match status" value="1"/>
</dbReference>
<feature type="coiled-coil region" evidence="11">
    <location>
        <begin position="683"/>
        <end position="738"/>
    </location>
</feature>
<dbReference type="InterPro" id="IPR019821">
    <property type="entry name" value="Kinesin_motor_CS"/>
</dbReference>
<dbReference type="GO" id="GO:0051231">
    <property type="term" value="P:spindle elongation"/>
    <property type="evidence" value="ECO:0007669"/>
    <property type="project" value="TreeGrafter"/>
</dbReference>
<evidence type="ECO:0000256" key="12">
    <source>
        <dbReference type="SAM" id="MobiDB-lite"/>
    </source>
</evidence>
<feature type="compositionally biased region" description="Polar residues" evidence="12">
    <location>
        <begin position="1581"/>
        <end position="1593"/>
    </location>
</feature>
<evidence type="ECO:0000256" key="6">
    <source>
        <dbReference type="ARBA" id="ARBA00022840"/>
    </source>
</evidence>
<dbReference type="InterPro" id="IPR001752">
    <property type="entry name" value="Kinesin_motor_dom"/>
</dbReference>
<feature type="region of interest" description="Disordered" evidence="12">
    <location>
        <begin position="1533"/>
        <end position="1597"/>
    </location>
</feature>
<keyword evidence="5 10" id="KW-0547">Nucleotide-binding</keyword>
<dbReference type="GO" id="GO:0072686">
    <property type="term" value="C:mitotic spindle"/>
    <property type="evidence" value="ECO:0007669"/>
    <property type="project" value="TreeGrafter"/>
</dbReference>
<keyword evidence="8 10" id="KW-0505">Motor protein</keyword>
<dbReference type="GO" id="GO:0007018">
    <property type="term" value="P:microtubule-based movement"/>
    <property type="evidence" value="ECO:0007669"/>
    <property type="project" value="InterPro"/>
</dbReference>
<name>A0A3B3QVS0_9TELE</name>
<proteinExistence type="inferred from homology"/>
<reference evidence="14" key="2">
    <citation type="submission" date="2025-09" db="UniProtKB">
        <authorList>
            <consortium name="Ensembl"/>
        </authorList>
    </citation>
    <scope>IDENTIFICATION</scope>
</reference>
<dbReference type="PROSITE" id="PS50067">
    <property type="entry name" value="KINESIN_MOTOR_2"/>
    <property type="match status" value="1"/>
</dbReference>
<dbReference type="Gene3D" id="3.40.850.10">
    <property type="entry name" value="Kinesin motor domain"/>
    <property type="match status" value="1"/>
</dbReference>
<keyword evidence="9" id="KW-0206">Cytoskeleton</keyword>
<protein>
    <submittedName>
        <fullName evidence="14">Kinesin family member 20Ba</fullName>
    </submittedName>
</protein>
<dbReference type="GO" id="GO:0005634">
    <property type="term" value="C:nucleus"/>
    <property type="evidence" value="ECO:0007669"/>
    <property type="project" value="TreeGrafter"/>
</dbReference>
<evidence type="ECO:0000256" key="9">
    <source>
        <dbReference type="ARBA" id="ARBA00023212"/>
    </source>
</evidence>
<feature type="coiled-coil region" evidence="11">
    <location>
        <begin position="1032"/>
        <end position="1267"/>
    </location>
</feature>
<dbReference type="GO" id="GO:0005524">
    <property type="term" value="F:ATP binding"/>
    <property type="evidence" value="ECO:0007669"/>
    <property type="project" value="UniProtKB-UniRule"/>
</dbReference>
<dbReference type="SMART" id="SM00129">
    <property type="entry name" value="KISc"/>
    <property type="match status" value="1"/>
</dbReference>
<keyword evidence="7 11" id="KW-0175">Coiled coil</keyword>
<feature type="region of interest" description="Disordered" evidence="12">
    <location>
        <begin position="512"/>
        <end position="542"/>
    </location>
</feature>
<dbReference type="InterPro" id="IPR047149">
    <property type="entry name" value="KIF11-like"/>
</dbReference>
<feature type="coiled-coil region" evidence="11">
    <location>
        <begin position="915"/>
        <end position="1005"/>
    </location>
</feature>
<feature type="region of interest" description="Disordered" evidence="12">
    <location>
        <begin position="1353"/>
        <end position="1373"/>
    </location>
</feature>
<comment type="subcellular location">
    <subcellularLocation>
        <location evidence="1">Cytoplasm</location>
        <location evidence="1">Cytoskeleton</location>
        <location evidence="1">Spindle</location>
    </subcellularLocation>
</comment>
<feature type="compositionally biased region" description="Basic and acidic residues" evidence="12">
    <location>
        <begin position="1676"/>
        <end position="1690"/>
    </location>
</feature>
<evidence type="ECO:0000256" key="7">
    <source>
        <dbReference type="ARBA" id="ARBA00023054"/>
    </source>
</evidence>
<evidence type="ECO:0000259" key="13">
    <source>
        <dbReference type="PROSITE" id="PS50067"/>
    </source>
</evidence>
<sequence length="1826" mass="207933">MMESCLSLKPERAESVVVEDLKKDLLADFSAIPSGVTEKEHLQVYLRVRPFTSAELDSGESQECVKIELPDTVLYKAPRPSLSARLSDKSVSQTAQRFQFSQVFGPETTQKEIFDGTVKGLVKNVLEGGNTLVFTYGVTNAGKTFTFLGSDSDGGILPRSLNLIFSSIEERIYTQMNIKPHRCREFTRLTKDQQDEETANKRNIMRFFKESECQKSMTSQQSTCRATLLEGSTTSNTGVFAEENSFSLDVDSHTKFSVWVSFCEIYNENIHDLLEPVSGSSMKRSMLRLSQDVKGNSFVKDLKWIQVNDADEAYRVLKLGKKNQSFSCTKLNNLSSRSHCIFSIRLIRIEDVGIPRVHTISELSLCDLAGSERCGKTHNKGDRLKEAGNINTSLLILGKCINALRRNQQSKFQQHVPFRESKLTQYLQGFFCGRGKTCMIVNVNQCASMFDETLNVLKFSAVAQKVVVLNTKPLPVVPKKSVREVSFIIDSADQRNLWAKRKSSLVGWERSLEDVQEDDDDGGGGDEDDDAGGDEESYAESMMEDTIQEADETEIERETYSKLVSLTQELQAKLCKAESEKLTLEICIREEVTKEFMELFSNMEKDYNERLLKEKEIIEERAEKRMEIWKTLVNRIAGEESKEDKLVSMDEIIETMQDDLAKIKRDAEAAHVCLSLPDPSSTVASLEKRLADLSEELLKTQELLTFKSNETQQTCDQLDETKRNLEAKTLKFQELMEICQEKDDMITKLQTAMDQHVETITNGRIFIDDIKEEMLQLQKNCRCLNREGESSQKEGKKRSGNFPTDLDGEPPLKKALEEDRCVSPTHTDKLQTECDQKDVELMQLREKCKGLQERMESAEADFLNAITLKDEQMDQLKESQLLLEGKVEKLVKDLLEQTCACETAKASLCVEQKEKDRLAEEHEALGKEKDGWQQESKNMAKKIDALQQELDEEKRRVETVTEELKAAKVLLVERNNDSWEKAKTIESLTKETDALKKQLEEQGALSSSGNCDHFHETMAALQQECGKVVKESAQKTQQIDDLERDINSLRKQASEQEQITGQLNEDLVDLRKAQGDLAELEAERKAAAEMKRSHAELEVRVAALEGQVAELEEQVKVAGANASKTADLEKQLLEKETQMVALRATLSELQEKLAAVESECLQEARRKEAERRRDLLKAAEDAIAEKDAELARRAEELSRIKEEMISSSDKVKSLMLELQRKEDDDLKEKLADSKKQIQQVQKEIEYLREEQTSLKRKLNESEKAKSQLLTNLSSKDTLIQQLKSEQASDARSKEDLQRYQKSCDDLRAKEQIIENMRLALKEQEDTQEEQDRVLEAQLEEIDSLNEQLQKLKENVPPERNEGGESGNSEESSLSQFLAAKQEIDQLKETLELTKEKLQADRKTWHEEKIILIGHAKEAEEKRIQEMKKFAEDRERYAKMQTAMEKLSRQLSDKDADLAKWRKERDSLVTALEVQLTKLAAINTKKDEQITELLKKCSLLPQETNDKIESLQHILSVKESEIAALREQLTVVSNNGQETSPVSKRRGELRKSTGKNEPPVSSNTRQNIRSCQASEEQEASVLDSSEISTESGRTSRFPKPELEIQFTPLQPNKLNLRRQGGDSVTVKITRAARKRKSTEMDKDVVDSENKKNNMRITRMNKDYEKKSPAAFSRNTHTKRDESQSTLRNRKDGALQKIGDFLQSSPNLLGSKAKKIMELVQSKSPEPEGDSTIGLKPKKSKRKLYKTEISSPLDIPSNPIILPDEEKESDHIIIKRRLRTRTETISWRDFYGYESTMTGKVFKKNKLFLCHVTFLSLSCLEQIFIVVA</sequence>
<comment type="similarity">
    <text evidence="10">Belongs to the TRAFAC class myosin-kinesin ATPase superfamily. Kinesin family.</text>
</comment>
<evidence type="ECO:0000256" key="10">
    <source>
        <dbReference type="PROSITE-ProRule" id="PRU00283"/>
    </source>
</evidence>
<dbReference type="PROSITE" id="PS00411">
    <property type="entry name" value="KINESIN_MOTOR_1"/>
    <property type="match status" value="1"/>
</dbReference>
<dbReference type="GO" id="GO:0008017">
    <property type="term" value="F:microtubule binding"/>
    <property type="evidence" value="ECO:0007669"/>
    <property type="project" value="InterPro"/>
</dbReference>
<dbReference type="CDD" id="cd21786">
    <property type="entry name" value="RBD_KIF20B"/>
    <property type="match status" value="1"/>
</dbReference>
<dbReference type="PANTHER" id="PTHR47970:SF29">
    <property type="entry name" value="KINESIN FAMILY MEMBER 20B"/>
    <property type="match status" value="1"/>
</dbReference>
<dbReference type="GO" id="GO:0005876">
    <property type="term" value="C:spindle microtubule"/>
    <property type="evidence" value="ECO:0007669"/>
    <property type="project" value="TreeGrafter"/>
</dbReference>
<feature type="compositionally biased region" description="Acidic residues" evidence="12">
    <location>
        <begin position="514"/>
        <end position="542"/>
    </location>
</feature>
<dbReference type="PANTHER" id="PTHR47970">
    <property type="entry name" value="KINESIN-LIKE PROTEIN KIF11"/>
    <property type="match status" value="1"/>
</dbReference>
<evidence type="ECO:0000256" key="8">
    <source>
        <dbReference type="ARBA" id="ARBA00023175"/>
    </source>
</evidence>
<dbReference type="STRING" id="1676925.ENSPKIP00000010014"/>
<feature type="compositionally biased region" description="Basic and acidic residues" evidence="12">
    <location>
        <begin position="1353"/>
        <end position="1362"/>
    </location>
</feature>
<evidence type="ECO:0000256" key="1">
    <source>
        <dbReference type="ARBA" id="ARBA00004186"/>
    </source>
</evidence>
<organism evidence="14 15">
    <name type="scientific">Paramormyrops kingsleyae</name>
    <dbReference type="NCBI Taxonomy" id="1676925"/>
    <lineage>
        <taxon>Eukaryota</taxon>
        <taxon>Metazoa</taxon>
        <taxon>Chordata</taxon>
        <taxon>Craniata</taxon>
        <taxon>Vertebrata</taxon>
        <taxon>Euteleostomi</taxon>
        <taxon>Actinopterygii</taxon>
        <taxon>Neopterygii</taxon>
        <taxon>Teleostei</taxon>
        <taxon>Osteoglossocephala</taxon>
        <taxon>Osteoglossomorpha</taxon>
        <taxon>Osteoglossiformes</taxon>
        <taxon>Mormyridae</taxon>
        <taxon>Paramormyrops</taxon>
    </lineage>
</organism>
<evidence type="ECO:0000256" key="11">
    <source>
        <dbReference type="SAM" id="Coils"/>
    </source>
</evidence>
<dbReference type="PRINTS" id="PR00380">
    <property type="entry name" value="KINESINHEAVY"/>
</dbReference>
<evidence type="ECO:0000256" key="2">
    <source>
        <dbReference type="ARBA" id="ARBA00022490"/>
    </source>
</evidence>
<feature type="binding site" evidence="10">
    <location>
        <begin position="137"/>
        <end position="144"/>
    </location>
    <ligand>
        <name>ATP</name>
        <dbReference type="ChEBI" id="CHEBI:30616"/>
    </ligand>
</feature>
<dbReference type="GO" id="GO:0090307">
    <property type="term" value="P:mitotic spindle assembly"/>
    <property type="evidence" value="ECO:0007669"/>
    <property type="project" value="TreeGrafter"/>
</dbReference>
<dbReference type="Ensembl" id="ENSPKIT00000034130.1">
    <property type="protein sequence ID" value="ENSPKIP00000010014.1"/>
    <property type="gene ID" value="ENSPKIG00000024881.1"/>
</dbReference>
<evidence type="ECO:0000256" key="4">
    <source>
        <dbReference type="ARBA" id="ARBA00022701"/>
    </source>
</evidence>
<reference evidence="14" key="1">
    <citation type="submission" date="2025-08" db="UniProtKB">
        <authorList>
            <consortium name="Ensembl"/>
        </authorList>
    </citation>
    <scope>IDENTIFICATION</scope>
</reference>